<proteinExistence type="predicted"/>
<evidence type="ECO:0000313" key="1">
    <source>
        <dbReference type="EMBL" id="KAG0308930.1"/>
    </source>
</evidence>
<evidence type="ECO:0000313" key="2">
    <source>
        <dbReference type="Proteomes" id="UP000738325"/>
    </source>
</evidence>
<sequence>MGIGIVVKSERKVACSWFAVIDTVTVGDLKKALVQYYPQYNHDEYVELHFYKTYTGPSETIRDDEDLRRILMVSKMQSMNKLVISLDTPTKSFSAWTFKDVCAEYNLSVSSDLQIPVVLPPFTGIQAAPPESDSQKTIQEQLLHEIKSRAHVMKLTFANQAIRSMVVASFMVAATRLFEDDLYLATRNLSGGRGNGPVEFSVPWRSTYDYTLGVTGVKKDDFDHGVAQNIVQLEFVLTLRKRKRERYEIEGEEEPLNKLKSYGTVAAASQWMFIEYITDVENGTVAYRMTELRRTLNYGGNWEDVEVNVKFVFARLAWLWSQMRDEILAPCKRKTIV</sequence>
<reference evidence="1" key="1">
    <citation type="journal article" date="2020" name="Fungal Divers.">
        <title>Resolving the Mortierellaceae phylogeny through synthesis of multi-gene phylogenetics and phylogenomics.</title>
        <authorList>
            <person name="Vandepol N."/>
            <person name="Liber J."/>
            <person name="Desiro A."/>
            <person name="Na H."/>
            <person name="Kennedy M."/>
            <person name="Barry K."/>
            <person name="Grigoriev I.V."/>
            <person name="Miller A.N."/>
            <person name="O'Donnell K."/>
            <person name="Stajich J.E."/>
            <person name="Bonito G."/>
        </authorList>
    </citation>
    <scope>NUCLEOTIDE SEQUENCE</scope>
    <source>
        <strain evidence="1">REB-010B</strain>
    </source>
</reference>
<accession>A0A9P6UJP7</accession>
<dbReference type="OrthoDB" id="2414517at2759"/>
<name>A0A9P6UJP7_9FUNG</name>
<dbReference type="AlphaFoldDB" id="A0A9P6UJP7"/>
<organism evidence="1 2">
    <name type="scientific">Dissophora globulifera</name>
    <dbReference type="NCBI Taxonomy" id="979702"/>
    <lineage>
        <taxon>Eukaryota</taxon>
        <taxon>Fungi</taxon>
        <taxon>Fungi incertae sedis</taxon>
        <taxon>Mucoromycota</taxon>
        <taxon>Mortierellomycotina</taxon>
        <taxon>Mortierellomycetes</taxon>
        <taxon>Mortierellales</taxon>
        <taxon>Mortierellaceae</taxon>
        <taxon>Dissophora</taxon>
    </lineage>
</organism>
<gene>
    <name evidence="1" type="ORF">BGZ99_001021</name>
</gene>
<dbReference type="EMBL" id="JAAAIP010001237">
    <property type="protein sequence ID" value="KAG0308930.1"/>
    <property type="molecule type" value="Genomic_DNA"/>
</dbReference>
<keyword evidence="2" id="KW-1185">Reference proteome</keyword>
<comment type="caution">
    <text evidence="1">The sequence shown here is derived from an EMBL/GenBank/DDBJ whole genome shotgun (WGS) entry which is preliminary data.</text>
</comment>
<dbReference type="Proteomes" id="UP000738325">
    <property type="component" value="Unassembled WGS sequence"/>
</dbReference>
<protein>
    <submittedName>
        <fullName evidence="1">Uncharacterized protein</fullName>
    </submittedName>
</protein>